<sequence>MVYLNTQARENYIDLLIEKGGFPSAAKETLLIPTYREAGLPAEKDVVDCIQWLNHKDLIKQSYTYQDIVTDILVQ</sequence>
<keyword evidence="2" id="KW-1185">Reference proteome</keyword>
<proteinExistence type="predicted"/>
<evidence type="ECO:0000313" key="1">
    <source>
        <dbReference type="EMBL" id="SEJ17439.1"/>
    </source>
</evidence>
<organism evidence="1 2">
    <name type="scientific">Propionispira arboris</name>
    <dbReference type="NCBI Taxonomy" id="84035"/>
    <lineage>
        <taxon>Bacteria</taxon>
        <taxon>Bacillati</taxon>
        <taxon>Bacillota</taxon>
        <taxon>Negativicutes</taxon>
        <taxon>Selenomonadales</taxon>
        <taxon>Selenomonadaceae</taxon>
        <taxon>Propionispira</taxon>
    </lineage>
</organism>
<name>A0A1H6WK68_9FIRM</name>
<dbReference type="EMBL" id="FNZK01000004">
    <property type="protein sequence ID" value="SEJ17439.1"/>
    <property type="molecule type" value="Genomic_DNA"/>
</dbReference>
<dbReference type="AlphaFoldDB" id="A0A1H6WK68"/>
<protein>
    <submittedName>
        <fullName evidence="1">NitT/TauT family transport system substrate-binding protein</fullName>
    </submittedName>
</protein>
<reference evidence="2" key="1">
    <citation type="submission" date="2016-10" db="EMBL/GenBank/DDBJ databases">
        <authorList>
            <person name="Varghese N."/>
            <person name="Submissions S."/>
        </authorList>
    </citation>
    <scope>NUCLEOTIDE SEQUENCE [LARGE SCALE GENOMIC DNA]</scope>
    <source>
        <strain evidence="2">DSM 2179</strain>
    </source>
</reference>
<gene>
    <name evidence="1" type="ORF">SAMN05660742_10447</name>
</gene>
<dbReference type="Proteomes" id="UP000199662">
    <property type="component" value="Unassembled WGS sequence"/>
</dbReference>
<dbReference type="STRING" id="84035.SAMN05660742_10447"/>
<accession>A0A1H6WK68</accession>
<evidence type="ECO:0000313" key="2">
    <source>
        <dbReference type="Proteomes" id="UP000199662"/>
    </source>
</evidence>